<dbReference type="AlphaFoldDB" id="A0A397SUC9"/>
<feature type="chain" id="PRO_5017246582" evidence="1">
    <location>
        <begin position="29"/>
        <end position="512"/>
    </location>
</feature>
<dbReference type="Proteomes" id="UP000265703">
    <property type="component" value="Unassembled WGS sequence"/>
</dbReference>
<evidence type="ECO:0000313" key="3">
    <source>
        <dbReference type="Proteomes" id="UP000265703"/>
    </source>
</evidence>
<proteinExistence type="predicted"/>
<keyword evidence="3" id="KW-1185">Reference proteome</keyword>
<gene>
    <name evidence="2" type="ORF">C1645_807272</name>
</gene>
<reference evidence="2 3" key="1">
    <citation type="submission" date="2018-06" db="EMBL/GenBank/DDBJ databases">
        <title>Comparative genomics reveals the genomic features of Rhizophagus irregularis, R. cerebriforme, R. diaphanum and Gigaspora rosea, and their symbiotic lifestyle signature.</title>
        <authorList>
            <person name="Morin E."/>
            <person name="San Clemente H."/>
            <person name="Chen E.C.H."/>
            <person name="De La Providencia I."/>
            <person name="Hainaut M."/>
            <person name="Kuo A."/>
            <person name="Kohler A."/>
            <person name="Murat C."/>
            <person name="Tang N."/>
            <person name="Roy S."/>
            <person name="Loubradou J."/>
            <person name="Henrissat B."/>
            <person name="Grigoriev I.V."/>
            <person name="Corradi N."/>
            <person name="Roux C."/>
            <person name="Martin F.M."/>
        </authorList>
    </citation>
    <scope>NUCLEOTIDE SEQUENCE [LARGE SCALE GENOMIC DNA]</scope>
    <source>
        <strain evidence="2 3">DAOM 227022</strain>
    </source>
</reference>
<name>A0A397SUC9_9GLOM</name>
<comment type="caution">
    <text evidence="2">The sequence shown here is derived from an EMBL/GenBank/DDBJ whole genome shotgun (WGS) entry which is preliminary data.</text>
</comment>
<evidence type="ECO:0000313" key="2">
    <source>
        <dbReference type="EMBL" id="RIA87547.1"/>
    </source>
</evidence>
<feature type="signal peptide" evidence="1">
    <location>
        <begin position="1"/>
        <end position="28"/>
    </location>
</feature>
<accession>A0A397SUC9</accession>
<dbReference type="EMBL" id="QKYT01000304">
    <property type="protein sequence ID" value="RIA87547.1"/>
    <property type="molecule type" value="Genomic_DNA"/>
</dbReference>
<protein>
    <submittedName>
        <fullName evidence="2">Uncharacterized protein</fullName>
    </submittedName>
</protein>
<organism evidence="2 3">
    <name type="scientific">Glomus cerebriforme</name>
    <dbReference type="NCBI Taxonomy" id="658196"/>
    <lineage>
        <taxon>Eukaryota</taxon>
        <taxon>Fungi</taxon>
        <taxon>Fungi incertae sedis</taxon>
        <taxon>Mucoromycota</taxon>
        <taxon>Glomeromycotina</taxon>
        <taxon>Glomeromycetes</taxon>
        <taxon>Glomerales</taxon>
        <taxon>Glomeraceae</taxon>
        <taxon>Glomus</taxon>
    </lineage>
</organism>
<dbReference type="OrthoDB" id="2318104at2759"/>
<evidence type="ECO:0000256" key="1">
    <source>
        <dbReference type="SAM" id="SignalP"/>
    </source>
</evidence>
<sequence length="512" mass="59009">MSQTNSLQFRPNACPLCLICLVCTKIYGEDCICPYKELKWKRKSDEYIIDFRHKSLDKVAARKQKTKLDNEFVSWFYKNISPNLEISEEPHDANICRSCINKYEYYKRTLNRPKKTKSKSDLASKTVIDLDSGDAIDTVDLTKLSPLKPSQEHNLQKTNTLSNLNIPTQDKKQNLQKQPITTYIPLVCFNQFQKPRKKLDGAISLSFNLDEIQTFGQIDEEILSKELPKTWGKIEIGLYSYQLSRGVGADHFNLKSKDSILAFVDEARRRKNIQLSVYQEKTTKCKAITYGSSVIDTNNFTTYENETESTLDNAKKAIYKNLKECPYHIQGCLIAEDGRHLKLNGESMTLWARAMVSRIKGVDEITPPPLPIFDKNKYKFPNSKTTTQIPETLDIRRKSIDLYNHELAVSTVVQQSGTTLSMLHSVTIHLKKRSHFKENIYVTKGMTFADLISFVFPAGPLKEKRFIFKSSFDTGGKQFLPEQMLHDIFHEEHADIWVDMEEIISNYDDLFD</sequence>
<keyword evidence="1" id="KW-0732">Signal</keyword>